<comment type="similarity">
    <text evidence="10 12">Belongs to the universal ribosomal protein uS14 family. Zinc-binding uS14 subfamily.</text>
</comment>
<dbReference type="InterPro" id="IPR031309">
    <property type="entry name" value="Ribosomal_uL5_C"/>
</dbReference>
<feature type="domain" description="Large ribosomal subunit protein uL5 N-terminal" evidence="13">
    <location>
        <begin position="31"/>
        <end position="87"/>
    </location>
</feature>
<evidence type="ECO:0000259" key="14">
    <source>
        <dbReference type="Pfam" id="PF00673"/>
    </source>
</evidence>
<dbReference type="InterPro" id="IPR018271">
    <property type="entry name" value="Ribosomal_uS14_CS"/>
</dbReference>
<sequence>MTTAEKTLPRLKERYRNEIRGTLQKEFGYRNVMQIPTVTKVVVNMGVGEAARDAKLINGAVNDLALITGQRPEIRRARKSIAQFKLREGMPVGVRVTLRGDRMWEFLDRLTSIALPRIRDFRGLSPKQFDGVGNYTFGLAEQSVFHEIDVDKIDRVRGMDINVVTSATTDEEGRVLLRASASPSRRTEQMAKKALVNKAARKPKFAVRGYTRCSKCGRPRAVFRKFGLCRICLREMAHAGELPGVQKSSW</sequence>
<dbReference type="Gene3D" id="3.30.1440.10">
    <property type="match status" value="1"/>
</dbReference>
<keyword evidence="3 11" id="KW-0699">rRNA-binding</keyword>
<comment type="subunit">
    <text evidence="11">Part of the 50S ribosomal subunit; part of the 5S rRNA/L5/L18/L25 subcomplex. Contacts the 5S rRNA and the P site tRNA. Forms a bridge to the 30S subunit in the 70S ribosome.</text>
</comment>
<evidence type="ECO:0000256" key="4">
    <source>
        <dbReference type="ARBA" id="ARBA00022833"/>
    </source>
</evidence>
<dbReference type="InterPro" id="IPR023053">
    <property type="entry name" value="Ribosomal_uS14_bact"/>
</dbReference>
<evidence type="ECO:0000256" key="11">
    <source>
        <dbReference type="HAMAP-Rule" id="MF_01333"/>
    </source>
</evidence>
<feature type="domain" description="Large ribosomal subunit protein uL5 C-terminal" evidence="14">
    <location>
        <begin position="91"/>
        <end position="180"/>
    </location>
</feature>
<dbReference type="PATRIC" id="fig|1299326.3.peg.14"/>
<keyword evidence="5 11" id="KW-0694">RNA-binding</keyword>
<dbReference type="InterPro" id="IPR020930">
    <property type="entry name" value="Ribosomal_uL5_bac-type"/>
</dbReference>
<dbReference type="Pfam" id="PF00673">
    <property type="entry name" value="Ribosomal_L5_C"/>
    <property type="match status" value="1"/>
</dbReference>
<accession>X7ZPZ7</accession>
<dbReference type="FunFam" id="4.10.830.10:FF:000001">
    <property type="entry name" value="30S ribosomal protein S14 type Z"/>
    <property type="match status" value="1"/>
</dbReference>
<organism evidence="15 16">
    <name type="scientific">Mycobacterium kansasii 662</name>
    <dbReference type="NCBI Taxonomy" id="1299326"/>
    <lineage>
        <taxon>Bacteria</taxon>
        <taxon>Bacillati</taxon>
        <taxon>Actinomycetota</taxon>
        <taxon>Actinomycetes</taxon>
        <taxon>Mycobacteriales</taxon>
        <taxon>Mycobacteriaceae</taxon>
        <taxon>Mycobacterium</taxon>
    </lineage>
</organism>
<dbReference type="InterPro" id="IPR031310">
    <property type="entry name" value="Ribosomal_uL5_N"/>
</dbReference>
<evidence type="ECO:0000256" key="6">
    <source>
        <dbReference type="ARBA" id="ARBA00022980"/>
    </source>
</evidence>
<keyword evidence="11" id="KW-0820">tRNA-binding</keyword>
<dbReference type="GO" id="GO:0006412">
    <property type="term" value="P:translation"/>
    <property type="evidence" value="ECO:0007669"/>
    <property type="project" value="UniProtKB-UniRule"/>
</dbReference>
<dbReference type="HAMAP" id="MF_01333_B">
    <property type="entry name" value="Ribosomal_uL5_B"/>
    <property type="match status" value="1"/>
</dbReference>
<keyword evidence="7 11" id="KW-0687">Ribonucleoprotein</keyword>
<dbReference type="InterPro" id="IPR002132">
    <property type="entry name" value="Ribosomal_uL5"/>
</dbReference>
<dbReference type="NCBIfam" id="NF000585">
    <property type="entry name" value="PRK00010.1"/>
    <property type="match status" value="1"/>
</dbReference>
<feature type="binding site" evidence="12">
    <location>
        <position position="213"/>
    </location>
    <ligand>
        <name>Zn(2+)</name>
        <dbReference type="ChEBI" id="CHEBI:29105"/>
    </ligand>
</feature>
<comment type="function">
    <text evidence="11">This is 1 of the proteins that bind and probably mediate the attachment of the 5S RNA into the large ribosomal subunit, where it forms part of the central protuberance. In the 70S ribosome it contacts protein S13 of the 30S subunit (bridge B1b), connecting the 2 subunits; this bridge is implicated in subunit movement. Contacts the P site tRNA; the 5S rRNA and some of its associated proteins might help stabilize positioning of ribosome-bound tRNAs.</text>
</comment>
<dbReference type="GO" id="GO:0008270">
    <property type="term" value="F:zinc ion binding"/>
    <property type="evidence" value="ECO:0007669"/>
    <property type="project" value="UniProtKB-UniRule"/>
</dbReference>
<feature type="binding site" evidence="12">
    <location>
        <position position="216"/>
    </location>
    <ligand>
        <name>Zn(2+)</name>
        <dbReference type="ChEBI" id="CHEBI:29105"/>
    </ligand>
</feature>
<comment type="function">
    <text evidence="12">Binds 16S rRNA, required for the assembly of 30S particles and may also be responsible for determining the conformation of the 16S rRNA at the A site.</text>
</comment>
<comment type="function">
    <text evidence="9">This is one of the proteins that bind and probably mediate the attachment of the 5S RNA into the large ribosomal subunit, where it forms part of the central protuberance. In the 70S ribosome it contacts protein S13 of the 30S subunit (bridge B1b), connecting the 2 subunits; this bridge is implicated in subunit movement. Contacts the P site tRNA; the 5S rRNA and some of its associated proteins might help stabilize positioning of ribosome-bound tRNAs.</text>
</comment>
<dbReference type="PROSITE" id="PS00527">
    <property type="entry name" value="RIBOSOMAL_S14"/>
    <property type="match status" value="1"/>
</dbReference>
<dbReference type="InterPro" id="IPR043140">
    <property type="entry name" value="Ribosomal_uS14_sf"/>
</dbReference>
<dbReference type="Proteomes" id="UP000020561">
    <property type="component" value="Unassembled WGS sequence"/>
</dbReference>
<keyword evidence="2 12" id="KW-0479">Metal-binding</keyword>
<dbReference type="InterPro" id="IPR001209">
    <property type="entry name" value="Ribosomal_uS14"/>
</dbReference>
<dbReference type="GO" id="GO:0000049">
    <property type="term" value="F:tRNA binding"/>
    <property type="evidence" value="ECO:0007669"/>
    <property type="project" value="UniProtKB-UniRule"/>
</dbReference>
<reference evidence="15 16" key="1">
    <citation type="submission" date="2013-12" db="EMBL/GenBank/DDBJ databases">
        <authorList>
            <person name="Brown-Elliot B."/>
            <person name="Wallace R."/>
            <person name="Lenaerts A."/>
            <person name="Ordway D."/>
            <person name="DeGroote M.A."/>
            <person name="Parker T."/>
            <person name="Sizemore C."/>
            <person name="Tallon L.J."/>
            <person name="Sadzewicz L.K."/>
            <person name="Sengamalay N."/>
            <person name="Fraser C.M."/>
            <person name="Hine E."/>
            <person name="Shefchek K.A."/>
            <person name="Das S.P."/>
            <person name="Tettelin H."/>
        </authorList>
    </citation>
    <scope>NUCLEOTIDE SEQUENCE [LARGE SCALE GENOMIC DNA]</scope>
    <source>
        <strain evidence="15 16">662</strain>
    </source>
</reference>
<gene>
    <name evidence="12" type="primary">rpsZ</name>
    <name evidence="11" type="synonym">rplE</name>
    <name evidence="12" type="synonym">rpsN</name>
    <name evidence="15" type="ORF">I545_0015</name>
</gene>
<evidence type="ECO:0000256" key="1">
    <source>
        <dbReference type="ARBA" id="ARBA00008553"/>
    </source>
</evidence>
<evidence type="ECO:0000256" key="10">
    <source>
        <dbReference type="ARBA" id="ARBA00060857"/>
    </source>
</evidence>
<evidence type="ECO:0000256" key="5">
    <source>
        <dbReference type="ARBA" id="ARBA00022884"/>
    </source>
</evidence>
<comment type="subunit">
    <text evidence="8 12">Part of the 30S ribosomal subunit. Contacts proteins S3 and S10.</text>
</comment>
<evidence type="ECO:0000256" key="9">
    <source>
        <dbReference type="ARBA" id="ARBA00058604"/>
    </source>
</evidence>
<dbReference type="EMBL" id="JAOA01000001">
    <property type="protein sequence ID" value="EUA21141.1"/>
    <property type="molecule type" value="Genomic_DNA"/>
</dbReference>
<evidence type="ECO:0000256" key="2">
    <source>
        <dbReference type="ARBA" id="ARBA00022723"/>
    </source>
</evidence>
<dbReference type="Pfam" id="PF00253">
    <property type="entry name" value="Ribosomal_S14"/>
    <property type="match status" value="1"/>
</dbReference>
<dbReference type="FunFam" id="3.30.1440.10:FF:000001">
    <property type="entry name" value="50S ribosomal protein L5"/>
    <property type="match status" value="1"/>
</dbReference>
<dbReference type="PANTHER" id="PTHR11994">
    <property type="entry name" value="60S RIBOSOMAL PROTEIN L11-RELATED"/>
    <property type="match status" value="1"/>
</dbReference>
<evidence type="ECO:0000259" key="13">
    <source>
        <dbReference type="Pfam" id="PF00281"/>
    </source>
</evidence>
<dbReference type="SUPFAM" id="SSF57716">
    <property type="entry name" value="Glucocorticoid receptor-like (DNA-binding domain)"/>
    <property type="match status" value="1"/>
</dbReference>
<dbReference type="AlphaFoldDB" id="X7ZPZ7"/>
<feature type="binding site" evidence="12">
    <location>
        <position position="229"/>
    </location>
    <ligand>
        <name>Zn(2+)</name>
        <dbReference type="ChEBI" id="CHEBI:29105"/>
    </ligand>
</feature>
<feature type="binding site" evidence="12">
    <location>
        <position position="232"/>
    </location>
    <ligand>
        <name>Zn(2+)</name>
        <dbReference type="ChEBI" id="CHEBI:29105"/>
    </ligand>
</feature>
<evidence type="ECO:0000313" key="16">
    <source>
        <dbReference type="Proteomes" id="UP000020561"/>
    </source>
</evidence>
<evidence type="ECO:0000313" key="15">
    <source>
        <dbReference type="EMBL" id="EUA21141.1"/>
    </source>
</evidence>
<name>X7ZPZ7_MYCKA</name>
<evidence type="ECO:0000256" key="8">
    <source>
        <dbReference type="ARBA" id="ARBA00047110"/>
    </source>
</evidence>
<proteinExistence type="inferred from homology"/>
<dbReference type="NCBIfam" id="NF005974">
    <property type="entry name" value="PRK08061.1"/>
    <property type="match status" value="1"/>
</dbReference>
<comment type="similarity">
    <text evidence="1 11">Belongs to the universal ribosomal protein uL5 family.</text>
</comment>
<keyword evidence="4 12" id="KW-0862">Zinc</keyword>
<evidence type="ECO:0000256" key="7">
    <source>
        <dbReference type="ARBA" id="ARBA00023274"/>
    </source>
</evidence>
<protein>
    <recommendedName>
        <fullName evidence="11 12">Multifunctional fusion protein</fullName>
    </recommendedName>
    <domain>
        <recommendedName>
            <fullName evidence="11">Large ribosomal subunit protein uL5</fullName>
        </recommendedName>
    </domain>
    <domain>
        <recommendedName>
            <fullName evidence="12">Small ribosomal subunit protein uS14</fullName>
        </recommendedName>
    </domain>
</protein>
<dbReference type="GO" id="GO:0003735">
    <property type="term" value="F:structural constituent of ribosome"/>
    <property type="evidence" value="ECO:0007669"/>
    <property type="project" value="InterPro"/>
</dbReference>
<dbReference type="SUPFAM" id="SSF55282">
    <property type="entry name" value="RL5-like"/>
    <property type="match status" value="1"/>
</dbReference>
<dbReference type="GO" id="GO:0019843">
    <property type="term" value="F:rRNA binding"/>
    <property type="evidence" value="ECO:0007669"/>
    <property type="project" value="UniProtKB-UniRule"/>
</dbReference>
<comment type="caution">
    <text evidence="15">The sequence shown here is derived from an EMBL/GenBank/DDBJ whole genome shotgun (WGS) entry which is preliminary data.</text>
</comment>
<dbReference type="Gene3D" id="4.10.830.10">
    <property type="entry name" value="30s Ribosomal Protein S14, Chain N"/>
    <property type="match status" value="1"/>
</dbReference>
<comment type="cofactor">
    <cofactor evidence="12">
        <name>Zn(2+)</name>
        <dbReference type="ChEBI" id="CHEBI:29105"/>
    </cofactor>
    <text evidence="12">Binds 1 zinc ion per subunit.</text>
</comment>
<dbReference type="Pfam" id="PF00281">
    <property type="entry name" value="Ribosomal_L5"/>
    <property type="match status" value="1"/>
</dbReference>
<evidence type="ECO:0000256" key="3">
    <source>
        <dbReference type="ARBA" id="ARBA00022730"/>
    </source>
</evidence>
<evidence type="ECO:0000256" key="12">
    <source>
        <dbReference type="HAMAP-Rule" id="MF_01364"/>
    </source>
</evidence>
<keyword evidence="6 11" id="KW-0689">Ribosomal protein</keyword>
<dbReference type="GO" id="GO:0005840">
    <property type="term" value="C:ribosome"/>
    <property type="evidence" value="ECO:0007669"/>
    <property type="project" value="UniProtKB-KW"/>
</dbReference>
<dbReference type="GO" id="GO:1990904">
    <property type="term" value="C:ribonucleoprotein complex"/>
    <property type="evidence" value="ECO:0007669"/>
    <property type="project" value="UniProtKB-KW"/>
</dbReference>
<dbReference type="HAMAP" id="MF_01364_B">
    <property type="entry name" value="Ribosomal_uS14_2_B"/>
    <property type="match status" value="1"/>
</dbReference>
<dbReference type="InterPro" id="IPR022803">
    <property type="entry name" value="Ribosomal_uL5_dom_sf"/>
</dbReference>